<evidence type="ECO:0000313" key="4">
    <source>
        <dbReference type="Proteomes" id="UP000193146"/>
    </source>
</evidence>
<dbReference type="Proteomes" id="UP000193146">
    <property type="component" value="Unassembled WGS sequence"/>
</dbReference>
<proteinExistence type="predicted"/>
<keyword evidence="4" id="KW-1185">Reference proteome</keyword>
<reference evidence="3 4" key="1">
    <citation type="submission" date="2017-04" db="EMBL/GenBank/DDBJ databases">
        <title>Burkholderia puraquae sp. nov., a novel Burkholderia cepacia complex species from hospital setting samples.</title>
        <authorList>
            <person name="Martina P."/>
            <person name="Leguizamon M."/>
            <person name="Prieto C."/>
            <person name="Sousa S."/>
            <person name="Montanaro P."/>
            <person name="Draghi W."/>
            <person name="Staembler M."/>
            <person name="Bettiol M."/>
            <person name="Figoli C."/>
            <person name="Palau J."/>
            <person name="Alvarez F."/>
            <person name="Benetti S."/>
            <person name="Anchat E."/>
            <person name="Vescina C."/>
            <person name="Ferreras J."/>
            <person name="Lasch P."/>
            <person name="Lagares A."/>
            <person name="Zorreguieta A."/>
            <person name="Yantorno O."/>
            <person name="Bosch A."/>
        </authorList>
    </citation>
    <scope>NUCLEOTIDE SEQUENCE [LARGE SCALE GENOMIC DNA]</scope>
    <source>
        <strain evidence="3 4">CAMPA 1040</strain>
    </source>
</reference>
<dbReference type="EMBL" id="NBYX01000008">
    <property type="protein sequence ID" value="ORT85132.1"/>
    <property type="molecule type" value="Genomic_DNA"/>
</dbReference>
<dbReference type="OrthoDB" id="5297879at2"/>
<dbReference type="Gene3D" id="4.10.430.10">
    <property type="entry name" value="Histone-like protein H-NS, C-terminal domain"/>
    <property type="match status" value="1"/>
</dbReference>
<sequence>MKSPTIRELQKQLGHLNLIVEEARQKEKKVKLEEIAEHVKLFDITEIELLRAAGFVKTNRQKASARYYDPDTGRSWSGKGARPKWLVDKNLDDYLIRETPQPWWPDKQAC</sequence>
<accession>A0A1X1PG58</accession>
<dbReference type="EMBL" id="CADIKG010000007">
    <property type="protein sequence ID" value="CAB3758135.1"/>
    <property type="molecule type" value="Genomic_DNA"/>
</dbReference>
<dbReference type="SUPFAM" id="SSF81273">
    <property type="entry name" value="H-NS histone-like proteins"/>
    <property type="match status" value="1"/>
</dbReference>
<evidence type="ECO:0000313" key="2">
    <source>
        <dbReference type="EMBL" id="CAB3758135.1"/>
    </source>
</evidence>
<organism evidence="3 4">
    <name type="scientific">Burkholderia puraquae</name>
    <dbReference type="NCBI Taxonomy" id="1904757"/>
    <lineage>
        <taxon>Bacteria</taxon>
        <taxon>Pseudomonadati</taxon>
        <taxon>Pseudomonadota</taxon>
        <taxon>Betaproteobacteria</taxon>
        <taxon>Burkholderiales</taxon>
        <taxon>Burkholderiaceae</taxon>
        <taxon>Burkholderia</taxon>
        <taxon>Burkholderia cepacia complex</taxon>
    </lineage>
</organism>
<dbReference type="InterPro" id="IPR027444">
    <property type="entry name" value="H-NS_C_dom"/>
</dbReference>
<dbReference type="GO" id="GO:0003677">
    <property type="term" value="F:DNA binding"/>
    <property type="evidence" value="ECO:0007669"/>
    <property type="project" value="InterPro"/>
</dbReference>
<dbReference type="Pfam" id="PF00816">
    <property type="entry name" value="Histone_HNS"/>
    <property type="match status" value="1"/>
</dbReference>
<evidence type="ECO:0000313" key="5">
    <source>
        <dbReference type="Proteomes" id="UP000494135"/>
    </source>
</evidence>
<protein>
    <submittedName>
        <fullName evidence="3">Histone</fullName>
    </submittedName>
</protein>
<evidence type="ECO:0000313" key="3">
    <source>
        <dbReference type="EMBL" id="ORT85132.1"/>
    </source>
</evidence>
<dbReference type="Proteomes" id="UP000494135">
    <property type="component" value="Unassembled WGS sequence"/>
</dbReference>
<dbReference type="AlphaFoldDB" id="A0A1X1PG58"/>
<gene>
    <name evidence="3" type="ORF">B7G54_18100</name>
    <name evidence="2" type="ORF">LMG29660_03342</name>
</gene>
<feature type="domain" description="DNA-binding protein H-NS-like C-terminal" evidence="1">
    <location>
        <begin position="57"/>
        <end position="96"/>
    </location>
</feature>
<evidence type="ECO:0000259" key="1">
    <source>
        <dbReference type="SMART" id="SM00528"/>
    </source>
</evidence>
<dbReference type="SMART" id="SM00528">
    <property type="entry name" value="HNS"/>
    <property type="match status" value="1"/>
</dbReference>
<dbReference type="InterPro" id="IPR037150">
    <property type="entry name" value="H-NS_C_dom_sf"/>
</dbReference>
<dbReference type="RefSeq" id="WP_085040360.1">
    <property type="nucleotide sequence ID" value="NZ_CADIKG010000007.1"/>
</dbReference>
<reference evidence="2 5" key="2">
    <citation type="submission" date="2020-04" db="EMBL/GenBank/DDBJ databases">
        <authorList>
            <person name="De Canck E."/>
        </authorList>
    </citation>
    <scope>NUCLEOTIDE SEQUENCE [LARGE SCALE GENOMIC DNA]</scope>
    <source>
        <strain evidence="2 5">LMG 29660</strain>
    </source>
</reference>
<name>A0A1X1PG58_9BURK</name>